<dbReference type="Proteomes" id="UP000321518">
    <property type="component" value="Unassembled WGS sequence"/>
</dbReference>
<dbReference type="InterPro" id="IPR036277">
    <property type="entry name" value="SMC_hinge_sf"/>
</dbReference>
<evidence type="ECO:0000256" key="6">
    <source>
        <dbReference type="SAM" id="Phobius"/>
    </source>
</evidence>
<reference evidence="7 8" key="1">
    <citation type="submission" date="2019-07" db="EMBL/GenBank/DDBJ databases">
        <title>Rhodotorula toruloides NBRC10032 genome sequencing.</title>
        <authorList>
            <person name="Shida Y."/>
            <person name="Takaku H."/>
            <person name="Ogasawara W."/>
            <person name="Mori K."/>
        </authorList>
    </citation>
    <scope>NUCLEOTIDE SEQUENCE [LARGE SCALE GENOMIC DNA]</scope>
    <source>
        <strain evidence="7 8">NBRC10032</strain>
    </source>
</reference>
<protein>
    <submittedName>
        <fullName evidence="7">Condensin complex subunit SMC1</fullName>
    </submittedName>
</protein>
<dbReference type="GO" id="GO:0007062">
    <property type="term" value="P:sister chromatid cohesion"/>
    <property type="evidence" value="ECO:0007669"/>
    <property type="project" value="TreeGrafter"/>
</dbReference>
<dbReference type="PANTHER" id="PTHR18937:SF12">
    <property type="entry name" value="STRUCTURAL MAINTENANCE OF CHROMOSOMES PROTEIN"/>
    <property type="match status" value="1"/>
</dbReference>
<organism evidence="7 8">
    <name type="scientific">Rhodotorula toruloides</name>
    <name type="common">Yeast</name>
    <name type="synonym">Rhodosporidium toruloides</name>
    <dbReference type="NCBI Taxonomy" id="5286"/>
    <lineage>
        <taxon>Eukaryota</taxon>
        <taxon>Fungi</taxon>
        <taxon>Dikarya</taxon>
        <taxon>Basidiomycota</taxon>
        <taxon>Pucciniomycotina</taxon>
        <taxon>Microbotryomycetes</taxon>
        <taxon>Sporidiobolales</taxon>
        <taxon>Sporidiobolaceae</taxon>
        <taxon>Rhodotorula</taxon>
    </lineage>
</organism>
<dbReference type="GO" id="GO:0051301">
    <property type="term" value="P:cell division"/>
    <property type="evidence" value="ECO:0007669"/>
    <property type="project" value="UniProtKB-KW"/>
</dbReference>
<evidence type="ECO:0000256" key="4">
    <source>
        <dbReference type="ARBA" id="ARBA00023306"/>
    </source>
</evidence>
<accession>A0A511KAD6</accession>
<evidence type="ECO:0000256" key="5">
    <source>
        <dbReference type="SAM" id="Coils"/>
    </source>
</evidence>
<dbReference type="AlphaFoldDB" id="A0A511KAD6"/>
<sequence>MKMRSRWMRPIRRLGRHEEEGVSLNSEYLAEYNKLCQELCHDQYRRRARTLTNLLNDDKTKRDALPSAQDQLDTSRRKIDRLESEEAKLQERKENAERNQAKVQAELKNAKGDLDELRKRKQQIAQTEAEYNEKLEKTLQDLQRAGAEKHEKESEIEFKETLAALKRTFPRRQGPHHRPYMRVQRLGQATFVPIAAVQVKPINEKIPLVCPWRPPRHRRDHLRLIARHVCYDRVEEVKAITLEGTVFHCSGIITGGTSQQGGRHFEDQEVESLRRCEAELRGKLAEVFKSRPNANAEEQLIKDETRLRRARKWSATTSLDRVATAGRSSLLLHSFQTTGVPSTIQLSRLARSTATSPSGLRQWANYVFAALAASVSVLLGVVVETLCSMGHSDGANIIGAGLSGSTGGLTSGVAGAAMLAFVVFYLLSARIVNPEPKFTITIVVISDCYRDWDPAPAR</sequence>
<feature type="coiled-coil region" evidence="5">
    <location>
        <begin position="65"/>
        <end position="155"/>
    </location>
</feature>
<gene>
    <name evidence="7" type="ORF">Rt10032_c03g1308</name>
</gene>
<feature type="transmembrane region" description="Helical" evidence="6">
    <location>
        <begin position="409"/>
        <end position="427"/>
    </location>
</feature>
<evidence type="ECO:0000313" key="7">
    <source>
        <dbReference type="EMBL" id="GEM07291.1"/>
    </source>
</evidence>
<feature type="transmembrane region" description="Helical" evidence="6">
    <location>
        <begin position="363"/>
        <end position="383"/>
    </location>
</feature>
<keyword evidence="6" id="KW-0812">Transmembrane</keyword>
<evidence type="ECO:0000256" key="1">
    <source>
        <dbReference type="ARBA" id="ARBA00022618"/>
    </source>
</evidence>
<comment type="caution">
    <text evidence="7">The sequence shown here is derived from an EMBL/GenBank/DDBJ whole genome shotgun (WGS) entry which is preliminary data.</text>
</comment>
<dbReference type="EMBL" id="BJWK01000003">
    <property type="protein sequence ID" value="GEM07291.1"/>
    <property type="molecule type" value="Genomic_DNA"/>
</dbReference>
<dbReference type="GO" id="GO:0003677">
    <property type="term" value="F:DNA binding"/>
    <property type="evidence" value="ECO:0007669"/>
    <property type="project" value="TreeGrafter"/>
</dbReference>
<evidence type="ECO:0000313" key="8">
    <source>
        <dbReference type="Proteomes" id="UP000321518"/>
    </source>
</evidence>
<evidence type="ECO:0000256" key="3">
    <source>
        <dbReference type="ARBA" id="ARBA00023242"/>
    </source>
</evidence>
<keyword evidence="3" id="KW-0539">Nucleus</keyword>
<dbReference type="GO" id="GO:0005634">
    <property type="term" value="C:nucleus"/>
    <property type="evidence" value="ECO:0007669"/>
    <property type="project" value="TreeGrafter"/>
</dbReference>
<dbReference type="OrthoDB" id="5575062at2759"/>
<keyword evidence="4" id="KW-0131">Cell cycle</keyword>
<keyword evidence="6" id="KW-1133">Transmembrane helix</keyword>
<dbReference type="SUPFAM" id="SSF75553">
    <property type="entry name" value="Smc hinge domain"/>
    <property type="match status" value="1"/>
</dbReference>
<dbReference type="PANTHER" id="PTHR18937">
    <property type="entry name" value="STRUCTURAL MAINTENANCE OF CHROMOSOMES SMC FAMILY MEMBER"/>
    <property type="match status" value="1"/>
</dbReference>
<keyword evidence="1" id="KW-0132">Cell division</keyword>
<name>A0A511KAD6_RHOTO</name>
<dbReference type="GO" id="GO:0008278">
    <property type="term" value="C:cohesin complex"/>
    <property type="evidence" value="ECO:0007669"/>
    <property type="project" value="TreeGrafter"/>
</dbReference>
<dbReference type="GO" id="GO:0005524">
    <property type="term" value="F:ATP binding"/>
    <property type="evidence" value="ECO:0007669"/>
    <property type="project" value="InterPro"/>
</dbReference>
<keyword evidence="2" id="KW-0498">Mitosis</keyword>
<evidence type="ECO:0000256" key="2">
    <source>
        <dbReference type="ARBA" id="ARBA00022776"/>
    </source>
</evidence>
<keyword evidence="5" id="KW-0175">Coiled coil</keyword>
<proteinExistence type="predicted"/>
<keyword evidence="6" id="KW-0472">Membrane</keyword>